<dbReference type="SUPFAM" id="SSF58104">
    <property type="entry name" value="Methyl-accepting chemotaxis protein (MCP) signaling domain"/>
    <property type="match status" value="1"/>
</dbReference>
<name>A0A401H975_AERPX</name>
<dbReference type="Proteomes" id="UP000291213">
    <property type="component" value="Unassembled WGS sequence"/>
</dbReference>
<accession>A0A401H975</accession>
<dbReference type="PROSITE" id="PS50192">
    <property type="entry name" value="T_SNARE"/>
    <property type="match status" value="1"/>
</dbReference>
<dbReference type="RefSeq" id="WP_131159941.1">
    <property type="nucleotide sequence ID" value="NZ_BDMD01000034.1"/>
</dbReference>
<dbReference type="EMBL" id="BDMD01000034">
    <property type="protein sequence ID" value="GBF08918.1"/>
    <property type="molecule type" value="Genomic_DNA"/>
</dbReference>
<dbReference type="Gene3D" id="1.10.287.1490">
    <property type="match status" value="1"/>
</dbReference>
<protein>
    <submittedName>
        <fullName evidence="3">Surface layer protein</fullName>
    </submittedName>
</protein>
<comment type="caution">
    <text evidence="3">The sequence shown here is derived from an EMBL/GenBank/DDBJ whole genome shotgun (WGS) entry which is preliminary data.</text>
</comment>
<keyword evidence="1" id="KW-1133">Transmembrane helix</keyword>
<feature type="domain" description="T-SNARE coiled-coil homology" evidence="2">
    <location>
        <begin position="1446"/>
        <end position="1508"/>
    </location>
</feature>
<dbReference type="OrthoDB" id="385813at2157"/>
<dbReference type="InterPro" id="IPR000727">
    <property type="entry name" value="T_SNARE_dom"/>
</dbReference>
<proteinExistence type="predicted"/>
<evidence type="ECO:0000259" key="2">
    <source>
        <dbReference type="PROSITE" id="PS50192"/>
    </source>
</evidence>
<organism evidence="3 4">
    <name type="scientific">Aeropyrum pernix</name>
    <dbReference type="NCBI Taxonomy" id="56636"/>
    <lineage>
        <taxon>Archaea</taxon>
        <taxon>Thermoproteota</taxon>
        <taxon>Thermoprotei</taxon>
        <taxon>Desulfurococcales</taxon>
        <taxon>Desulfurococcaceae</taxon>
        <taxon>Aeropyrum</taxon>
    </lineage>
</organism>
<keyword evidence="1" id="KW-0812">Transmembrane</keyword>
<gene>
    <name evidence="3" type="ORF">apy_06430</name>
</gene>
<reference evidence="3 4" key="1">
    <citation type="submission" date="2017-02" db="EMBL/GenBank/DDBJ databases">
        <title>isolation and characterization of a novel temperate virus Aeropyrum globular virus 1 infecting hyperthermophilic archaeon Aeropyrum.</title>
        <authorList>
            <person name="Yumiya M."/>
            <person name="Yoshida T."/>
            <person name="Sako Y."/>
        </authorList>
    </citation>
    <scope>NUCLEOTIDE SEQUENCE [LARGE SCALE GENOMIC DNA]</scope>
    <source>
        <strain evidence="3 4">YK1-12-2013</strain>
    </source>
</reference>
<evidence type="ECO:0000256" key="1">
    <source>
        <dbReference type="SAM" id="Phobius"/>
    </source>
</evidence>
<sequence>MRHAYTAMAALLLAVFLLPAIAPIAQMAAALSLGEETFQINPGFTGRELVIDPDMAASLTGDPPVLNVNLIAVTIRGSGFQDDATLQYWIQRGTTKFSDEPFDFATPIGVYGGDGAPMKQVQGGWLSSPSINKPPTLVVEGEVLLDPEEGVVKEGVYHLYVTDGTNERSMEFRVLDIVPGNRFPMINSTNPASVLSVDSESATQDIKDEIPVYQPGDTVEFTISGLPANVTGVQVFLDWIGSPYRGTASPMGGSYEGSIRLPSELPMGIHIIMALIYFDQPATPTPIPSATIAFLPIYIKPKLVSGPFIIQGNEGDTVNLQIVGLPESTPVGDDIDVPPDDITEVAWAINEFTSSPTYHLIGEQTITSPEGTLNVTVQLESDIAPQHRGALTLYLWDDITSTSTIVWNGGITPDTNVIREIKFEGVLIASLPDVPPSFTPGDSRLAVFIDGRAFPGDTTSLYPCLSSVKVVVFNTLANATVNFYLGPFLLGTATTNSLGVAVLEVAPIGPIPGVSGTTNDYTFTAVATRGSYFDNINFDSTDYVNIVPWADYDVSVGGGFFYPDTKGGIWAAEGTTFVITICGLEPYETAKITKTITRDEVVIDTVTDETMADNMGVAVYNEEAPDLSSEYSEYNISISIPVSEILTEPVYKGGDHPPSTPFSLVYRVPEQLDITLYYQIYSDPDTEGTVVGTVGYSTDEPGDALNSGPSDTLQIIADRPSGLVPGLVYELLIGGQVIQFTSDDFDGGTTFAPDITAPSQTGVYTLGIEAMGFDFLEAKNYDFYFLVVSDPLSLSPQIVQLYPDSNEISAGKGGVLFAAFNFTSDDRISVRSPTIETPGLYPGRFSVLGPTGFVTQTADKYEVSVDNTGAVLFTAEQFMTPATTHTLHMSVSGRTEGLFTFNIKLLEYWDVSTSASVQAGEDISINVEAYGVRAGGWYRAVLLDPVTLEPLEDLRGDTFASDPFQADLEGTIIDSDIYVETSILIPLGTVFRVGIFDVQTGELVALAADTDPSDEDVDATEVTPAGPYDTELSTYVLTPLTAIDLTIEGFDLELTTYEDPEITSVGVQIGFYSLTGDPLFETVGVAKQYSLSGGDLVGATFLVPIPNFEDEYAGTYAMMVVEKIVVQIYDNTEDNVDFQFAVTGYQVGVVKLGADGGVLVNITAVLNAIEGVESKVEDLTLAVNDGFTNILLKLDDMTLTLTDVQNGVAQLQTDVGVLQASVDDLATLVQQTGDDVKLHVTVEADRVIAEITNGVATIQGDLQDIMALLDQMNATLVSIEDGVAELQTTAGTILVSVQDLQTIIADSTDAVLQALDDKVAIVLDGQAEILASLDELDAKVTEVRDGVVQLQTSIGTIQTTVEDLAAMGAEINDVVVENNQLLATITTSMGTLTADVSTIRDLIESGVNVKIDQVLESLSSIADQNAQLAAQAQAIAQTLAAVQDDTAKITDIQSTLASVAGDVASVKQDTSTISSKLDDANGKLDSISSKVDSVSSAVADIQEQLGQVGDTAESASGRAQTWGIINAVLSLAVLGVAGYLVLQLTRRE</sequence>
<keyword evidence="1" id="KW-0472">Membrane</keyword>
<feature type="transmembrane region" description="Helical" evidence="1">
    <location>
        <begin position="1522"/>
        <end position="1542"/>
    </location>
</feature>
<evidence type="ECO:0000313" key="4">
    <source>
        <dbReference type="Proteomes" id="UP000291213"/>
    </source>
</evidence>
<evidence type="ECO:0000313" key="3">
    <source>
        <dbReference type="EMBL" id="GBF08918.1"/>
    </source>
</evidence>